<evidence type="ECO:0000313" key="1">
    <source>
        <dbReference type="EMBL" id="JAH10560.1"/>
    </source>
</evidence>
<proteinExistence type="predicted"/>
<accession>A0A0E9Q2J0</accession>
<reference evidence="1" key="1">
    <citation type="submission" date="2014-11" db="EMBL/GenBank/DDBJ databases">
        <authorList>
            <person name="Amaro Gonzalez C."/>
        </authorList>
    </citation>
    <scope>NUCLEOTIDE SEQUENCE</scope>
</reference>
<reference evidence="1" key="2">
    <citation type="journal article" date="2015" name="Fish Shellfish Immunol.">
        <title>Early steps in the European eel (Anguilla anguilla)-Vibrio vulnificus interaction in the gills: Role of the RtxA13 toxin.</title>
        <authorList>
            <person name="Callol A."/>
            <person name="Pajuelo D."/>
            <person name="Ebbesson L."/>
            <person name="Teles M."/>
            <person name="MacKenzie S."/>
            <person name="Amaro C."/>
        </authorList>
    </citation>
    <scope>NUCLEOTIDE SEQUENCE</scope>
</reference>
<name>A0A0E9Q2J0_ANGAN</name>
<sequence>MQHIHFTTRWQHYHIDAGKATGLTFSITNVHSLSSNSSACGSLKSVTVISMFSGTRTNNQRN</sequence>
<dbReference type="AlphaFoldDB" id="A0A0E9Q2J0"/>
<organism evidence="1">
    <name type="scientific">Anguilla anguilla</name>
    <name type="common">European freshwater eel</name>
    <name type="synonym">Muraena anguilla</name>
    <dbReference type="NCBI Taxonomy" id="7936"/>
    <lineage>
        <taxon>Eukaryota</taxon>
        <taxon>Metazoa</taxon>
        <taxon>Chordata</taxon>
        <taxon>Craniata</taxon>
        <taxon>Vertebrata</taxon>
        <taxon>Euteleostomi</taxon>
        <taxon>Actinopterygii</taxon>
        <taxon>Neopterygii</taxon>
        <taxon>Teleostei</taxon>
        <taxon>Anguilliformes</taxon>
        <taxon>Anguillidae</taxon>
        <taxon>Anguilla</taxon>
    </lineage>
</organism>
<dbReference type="EMBL" id="GBXM01098017">
    <property type="protein sequence ID" value="JAH10560.1"/>
    <property type="molecule type" value="Transcribed_RNA"/>
</dbReference>
<protein>
    <submittedName>
        <fullName evidence="1">Uncharacterized protein</fullName>
    </submittedName>
</protein>